<organism evidence="1 2">
    <name type="scientific">Vibrio harveyi</name>
    <name type="common">Beneckea harveyi</name>
    <dbReference type="NCBI Taxonomy" id="669"/>
    <lineage>
        <taxon>Bacteria</taxon>
        <taxon>Pseudomonadati</taxon>
        <taxon>Pseudomonadota</taxon>
        <taxon>Gammaproteobacteria</taxon>
        <taxon>Vibrionales</taxon>
        <taxon>Vibrionaceae</taxon>
        <taxon>Vibrio</taxon>
    </lineage>
</organism>
<evidence type="ECO:0000313" key="1">
    <source>
        <dbReference type="EMBL" id="EKM31161.1"/>
    </source>
</evidence>
<sequence length="42" mass="4841">MGDFIIKQVFKAHDLPHLFFKVKSKPLKTHLLRYSANKKSAG</sequence>
<accession>A0A454CXN5</accession>
<dbReference type="Proteomes" id="UP000008367">
    <property type="component" value="Unassembled WGS sequence"/>
</dbReference>
<gene>
    <name evidence="1" type="ORF">VCHENC02_3175</name>
</gene>
<protein>
    <submittedName>
        <fullName evidence="1">Uncharacterized protein</fullName>
    </submittedName>
</protein>
<reference evidence="1 2" key="1">
    <citation type="submission" date="2012-10" db="EMBL/GenBank/DDBJ databases">
        <title>Genome sequence of Vibrio Cholerae HENC-02.</title>
        <authorList>
            <person name="Eppinger M."/>
            <person name="Hasan N.A."/>
            <person name="Sengamalay N."/>
            <person name="Hine E."/>
            <person name="Su Q."/>
            <person name="Daugherty S.C."/>
            <person name="Young S."/>
            <person name="Sadzewicz L."/>
            <person name="Tallon L."/>
            <person name="Cebula T.A."/>
            <person name="Ravel J."/>
            <person name="Colwell R.R."/>
        </authorList>
    </citation>
    <scope>NUCLEOTIDE SEQUENCE [LARGE SCALE GENOMIC DNA]</scope>
    <source>
        <strain evidence="1 2">HENC-02</strain>
    </source>
</reference>
<evidence type="ECO:0000313" key="2">
    <source>
        <dbReference type="Proteomes" id="UP000008367"/>
    </source>
</evidence>
<proteinExistence type="predicted"/>
<comment type="caution">
    <text evidence="1">The sequence shown here is derived from an EMBL/GenBank/DDBJ whole genome shotgun (WGS) entry which is preliminary data.</text>
</comment>
<name>A0A454CXN5_VIBHA</name>
<dbReference type="AlphaFoldDB" id="A0A454CXN5"/>
<dbReference type="EMBL" id="AJSR01001309">
    <property type="protein sequence ID" value="EKM31161.1"/>
    <property type="molecule type" value="Genomic_DNA"/>
</dbReference>